<feature type="transmembrane region" description="Helical" evidence="6">
    <location>
        <begin position="36"/>
        <end position="69"/>
    </location>
</feature>
<protein>
    <recommendedName>
        <fullName evidence="6">Pecanex-like protein</fullName>
    </recommendedName>
</protein>
<dbReference type="PANTHER" id="PTHR12372:SF5">
    <property type="entry name" value="PECANEX-LIKE PROTEIN 2"/>
    <property type="match status" value="1"/>
</dbReference>
<dbReference type="Proteomes" id="UP000472260">
    <property type="component" value="Unassembled WGS sequence"/>
</dbReference>
<keyword evidence="5 6" id="KW-0472">Membrane</keyword>
<dbReference type="InterPro" id="IPR007735">
    <property type="entry name" value="Pecanex_C"/>
</dbReference>
<feature type="transmembrane region" description="Helical" evidence="6">
    <location>
        <begin position="583"/>
        <end position="608"/>
    </location>
</feature>
<comment type="subcellular location">
    <subcellularLocation>
        <location evidence="1 6">Membrane</location>
        <topology evidence="1 6">Multi-pass membrane protein</topology>
    </subcellularLocation>
</comment>
<feature type="domain" description="Pecanex C-terminal" evidence="8">
    <location>
        <begin position="1243"/>
        <end position="1434"/>
    </location>
</feature>
<evidence type="ECO:0000256" key="6">
    <source>
        <dbReference type="RuleBase" id="RU367089"/>
    </source>
</evidence>
<reference evidence="9" key="1">
    <citation type="submission" date="2025-08" db="UniProtKB">
        <authorList>
            <consortium name="Ensembl"/>
        </authorList>
    </citation>
    <scope>IDENTIFICATION</scope>
</reference>
<feature type="transmembrane region" description="Helical" evidence="6">
    <location>
        <begin position="656"/>
        <end position="676"/>
    </location>
</feature>
<evidence type="ECO:0000256" key="5">
    <source>
        <dbReference type="ARBA" id="ARBA00023136"/>
    </source>
</evidence>
<evidence type="ECO:0000313" key="9">
    <source>
        <dbReference type="Ensembl" id="ENSSANP00000015853.1"/>
    </source>
</evidence>
<feature type="transmembrane region" description="Helical" evidence="6">
    <location>
        <begin position="620"/>
        <end position="644"/>
    </location>
</feature>
<proteinExistence type="inferred from homology"/>
<feature type="transmembrane region" description="Helical" evidence="6">
    <location>
        <begin position="472"/>
        <end position="491"/>
    </location>
</feature>
<dbReference type="Ensembl" id="ENSSANT00000016917.1">
    <property type="protein sequence ID" value="ENSSANP00000015853.1"/>
    <property type="gene ID" value="ENSSANG00000007742.1"/>
</dbReference>
<feature type="transmembrane region" description="Helical" evidence="6">
    <location>
        <begin position="727"/>
        <end position="751"/>
    </location>
</feature>
<feature type="transmembrane region" description="Helical" evidence="6">
    <location>
        <begin position="757"/>
        <end position="777"/>
    </location>
</feature>
<keyword evidence="4 6" id="KW-1133">Transmembrane helix</keyword>
<evidence type="ECO:0000256" key="3">
    <source>
        <dbReference type="ARBA" id="ARBA00022692"/>
    </source>
</evidence>
<dbReference type="Pfam" id="PF05041">
    <property type="entry name" value="Pecanex_C"/>
    <property type="match status" value="1"/>
</dbReference>
<evidence type="ECO:0000259" key="8">
    <source>
        <dbReference type="Pfam" id="PF05041"/>
    </source>
</evidence>
<accession>A0A671L746</accession>
<keyword evidence="10" id="KW-1185">Reference proteome</keyword>
<feature type="compositionally biased region" description="Basic and acidic residues" evidence="7">
    <location>
        <begin position="204"/>
        <end position="217"/>
    </location>
</feature>
<evidence type="ECO:0000256" key="2">
    <source>
        <dbReference type="ARBA" id="ARBA00010170"/>
    </source>
</evidence>
<organism evidence="9 10">
    <name type="scientific">Sinocyclocheilus anshuiensis</name>
    <dbReference type="NCBI Taxonomy" id="1608454"/>
    <lineage>
        <taxon>Eukaryota</taxon>
        <taxon>Metazoa</taxon>
        <taxon>Chordata</taxon>
        <taxon>Craniata</taxon>
        <taxon>Vertebrata</taxon>
        <taxon>Euteleostomi</taxon>
        <taxon>Actinopterygii</taxon>
        <taxon>Neopterygii</taxon>
        <taxon>Teleostei</taxon>
        <taxon>Ostariophysi</taxon>
        <taxon>Cypriniformes</taxon>
        <taxon>Cyprinidae</taxon>
        <taxon>Cyprininae</taxon>
        <taxon>Sinocyclocheilus</taxon>
    </lineage>
</organism>
<reference evidence="9" key="2">
    <citation type="submission" date="2025-09" db="UniProtKB">
        <authorList>
            <consortium name="Ensembl"/>
        </authorList>
    </citation>
    <scope>IDENTIFICATION</scope>
</reference>
<feature type="compositionally biased region" description="Basic and acidic residues" evidence="7">
    <location>
        <begin position="337"/>
        <end position="358"/>
    </location>
</feature>
<dbReference type="PANTHER" id="PTHR12372">
    <property type="entry name" value="PECANEX"/>
    <property type="match status" value="1"/>
</dbReference>
<keyword evidence="3 6" id="KW-0812">Transmembrane</keyword>
<comment type="similarity">
    <text evidence="2 6">Belongs to the pecanex family.</text>
</comment>
<sequence length="1434" mass="162864">MGSQVVQTLRQGVWASLTGGWYHNPEQNKFNNSCHLYLWMFLLMLPLSLNLVSDTIIYCTSVTVFFIVIKMVNYRLHLMFNQGDIVAQNSVPDISKEEKDKPPTDPNNNNTSLEITRDANDGEIPEENYCSDEIAVVLVDNSSPSAHLDESDTVKIIITMSCDPQTAAELEESVKQSILESAQSHLGESDCPVKIPVITFDSPHEVEEPSAGDEKEGTPVAGDSSVQENSSGIDVNSYTEENDPAELKVDVDGFLQIPAVYMRWTLSGRSHARGLSIDSGRDAVLISHRAKDKLGTMTSSKSDLEAKEGQIPNESNFVEFVSLLESINSTRFGGGNEAEKENEERNGEPEATSKEEAYTFHTVHSEYSGQTTMTDTTVVHYVQCHIYLVFVHFTQNVIFSHNIYSPFEGLNISHAQEEDSLDELSETSTQEKPSRKLYYKLKVFPGKWVNILYDRLTLIALLDRNEDMTENMVAVFLAFLVAFLGFVLLNEGCFKDIWVFQFCLVIASCQYSLLKRVQPDAASPTHGHNQIVIYSRAAYFCMFCGLIWILEIVLRTPDLPVMFEKLQMDIHVVKLDVDLIFTGFTYCFPVTFLLGLFPQINTFVIYFLEQIDMHFFGGTAATGLPSAAYCIVRSLIALSLLYGFCLGALKEPWDEQHIPALFSGFCALLVVLSYHLSRQSSDPSVFFSLIKSKLMPSLGHGEEEEEEISAESTDPLQEKLRGSVKEILLSDLVVCILASVLTFAITASTVFLSLRPFVSIVLYALAATVGFVTHYLIPQLRKHHPWLWISHPVLKSKEYSQFEPREDAHLMWFERLYVGLLTFEKYIVYPAIVLSVSVSRSSCDVLLMTVAGMKLLRASFCNPSYQFFTLIFTIIFFEFDCSSASETFLLNFFLMSIVFNKLWDLLHKLHFILLYIAPWQIAWGSAFHAFAQPFAVPHILTIYFAMLLLQTFITTLFYTPLSPFLGSAIFITSYPRPVKFWERNYNTKRIDNSNSRLVSQVDKETGCDDNNLNSIFYEYLTRSLQHSICGDLMLGRWGNYCAGDCFILASDYLNVLVHLIEVGNGLVTFQLRGLEFRGTYCQQREVEAITEGVEEDDSCCCCEPGHLPHVLSCNAAFNLRWLAWEVTTTKYLLEGYSISENNAATMLQVYDLRKLLITYYLKSIIYYLVISPKLQIWVKDQSMQEALQSYTKWHHIEKDPAVFSMKIDEDYVHCLQGVTRASYCNVYLEWIQYCANKLKEPVDSDEDSPLVTLCFALSVLGRRSLSTAAHNRSNSLESFLYGFNTLFKGDFRIAAKDEWVFADMDLLQTAVAPAVRMSLKLHQGHFTSLEETEEPAVLYEAISNYRTSLVICHESDPAWRRAVLSSRDTLLTLRHMVDEGVDEYMLYKRHLIFKVIKINKECVRGLWAGQQQELIFLRNRNPERGSIQNSKQAL</sequence>
<evidence type="ECO:0000313" key="10">
    <source>
        <dbReference type="Proteomes" id="UP000472260"/>
    </source>
</evidence>
<feature type="compositionally biased region" description="Polar residues" evidence="7">
    <location>
        <begin position="224"/>
        <end position="235"/>
    </location>
</feature>
<feature type="region of interest" description="Disordered" evidence="7">
    <location>
        <begin position="204"/>
        <end position="235"/>
    </location>
</feature>
<feature type="region of interest" description="Disordered" evidence="7">
    <location>
        <begin position="95"/>
        <end position="124"/>
    </location>
</feature>
<feature type="transmembrane region" description="Helical" evidence="6">
    <location>
        <begin position="942"/>
        <end position="971"/>
    </location>
</feature>
<feature type="transmembrane region" description="Helical" evidence="6">
    <location>
        <begin position="534"/>
        <end position="554"/>
    </location>
</feature>
<evidence type="ECO:0000256" key="1">
    <source>
        <dbReference type="ARBA" id="ARBA00004141"/>
    </source>
</evidence>
<evidence type="ECO:0000256" key="7">
    <source>
        <dbReference type="SAM" id="MobiDB-lite"/>
    </source>
</evidence>
<feature type="region of interest" description="Disordered" evidence="7">
    <location>
        <begin position="331"/>
        <end position="358"/>
    </location>
</feature>
<name>A0A671L746_9TELE</name>
<gene>
    <name evidence="9" type="primary">LOC107676602</name>
</gene>
<dbReference type="GO" id="GO:0016020">
    <property type="term" value="C:membrane"/>
    <property type="evidence" value="ECO:0007669"/>
    <property type="project" value="UniProtKB-SubCell"/>
</dbReference>
<feature type="transmembrane region" description="Helical" evidence="6">
    <location>
        <begin position="911"/>
        <end position="930"/>
    </location>
</feature>
<dbReference type="InterPro" id="IPR039797">
    <property type="entry name" value="Pecanex"/>
</dbReference>
<evidence type="ECO:0000256" key="4">
    <source>
        <dbReference type="ARBA" id="ARBA00022989"/>
    </source>
</evidence>